<dbReference type="Proteomes" id="UP000320762">
    <property type="component" value="Unassembled WGS sequence"/>
</dbReference>
<name>A0A550CK03_9AGAR</name>
<evidence type="ECO:0000259" key="2">
    <source>
        <dbReference type="Pfam" id="PF14613"/>
    </source>
</evidence>
<evidence type="ECO:0000256" key="1">
    <source>
        <dbReference type="SAM" id="MobiDB-lite"/>
    </source>
</evidence>
<reference evidence="4 5" key="1">
    <citation type="journal article" date="2019" name="New Phytol.">
        <title>Comparative genomics reveals unique wood-decay strategies and fruiting body development in the Schizophyllaceae.</title>
        <authorList>
            <person name="Almasi E."/>
            <person name="Sahu N."/>
            <person name="Krizsan K."/>
            <person name="Balint B."/>
            <person name="Kovacs G.M."/>
            <person name="Kiss B."/>
            <person name="Cseklye J."/>
            <person name="Drula E."/>
            <person name="Henrissat B."/>
            <person name="Nagy I."/>
            <person name="Chovatia M."/>
            <person name="Adam C."/>
            <person name="LaButti K."/>
            <person name="Lipzen A."/>
            <person name="Riley R."/>
            <person name="Grigoriev I.V."/>
            <person name="Nagy L.G."/>
        </authorList>
    </citation>
    <scope>NUCLEOTIDE SEQUENCE [LARGE SCALE GENOMIC DNA]</scope>
    <source>
        <strain evidence="4 5">NL-1724</strain>
    </source>
</reference>
<dbReference type="OrthoDB" id="19394at2759"/>
<dbReference type="PANTHER" id="PTHR31138:SF1">
    <property type="entry name" value="PDZ DOMAIN-CONTAINING PROTEIN"/>
    <property type="match status" value="1"/>
</dbReference>
<feature type="domain" description="HAM1-like N-terminal" evidence="3">
    <location>
        <begin position="108"/>
        <end position="224"/>
    </location>
</feature>
<feature type="domain" description="HAM1-like C-terminal" evidence="2">
    <location>
        <begin position="252"/>
        <end position="310"/>
    </location>
</feature>
<evidence type="ECO:0000259" key="3">
    <source>
        <dbReference type="Pfam" id="PF19343"/>
    </source>
</evidence>
<dbReference type="STRING" id="97359.A0A550CK03"/>
<feature type="region of interest" description="Disordered" evidence="1">
    <location>
        <begin position="372"/>
        <end position="444"/>
    </location>
</feature>
<keyword evidence="5" id="KW-1185">Reference proteome</keyword>
<dbReference type="Pfam" id="PF19343">
    <property type="entry name" value="HAM1_N"/>
    <property type="match status" value="2"/>
</dbReference>
<sequence>MESTKNFSIDNIAAVAAALDAGKLPSQAQINKSFDWLLKSPLIQLEAQSADLEGKLSDYGRRLASDLRGILEAYQALGSNKNADPPQRMTYFKKHSTTCPKASWPARVFGIIKDIPIPRTEFTSPEVDFVLENLSIASLRLLPGHAHISTTAEADITQAAPGQEAQTSASAKTTVKLQGLQLSLKELSFYHEQKEHSGVTPSKFTGLVDVEIPPRGVDAEISLSLLPTTDSGARERQGGFFHIDRVTLSLSDNMDIKPHKTNHSILVGTFKSTIKKRVRKALEGALREQLEFAFTFADRTAYDVHQRSKVFRDAGLAPAAAYAGAVVSEAGRLRQLPGPLTGWRATGTGVIKDDPRSDKAYAMGAEPQIISGEKRGPVGQFSGPLGGERPQDKAPVADANGKVEGLTKEGARAAKTFKARKDEKEAEERKREGWRSGAFDALTA</sequence>
<feature type="compositionally biased region" description="Basic and acidic residues" evidence="1">
    <location>
        <begin position="419"/>
        <end position="434"/>
    </location>
</feature>
<dbReference type="EMBL" id="VDMD01000006">
    <property type="protein sequence ID" value="TRM65108.1"/>
    <property type="molecule type" value="Genomic_DNA"/>
</dbReference>
<evidence type="ECO:0000313" key="4">
    <source>
        <dbReference type="EMBL" id="TRM65108.1"/>
    </source>
</evidence>
<dbReference type="AlphaFoldDB" id="A0A550CK03"/>
<feature type="domain" description="HAM1-like N-terminal" evidence="3">
    <location>
        <begin position="14"/>
        <end position="85"/>
    </location>
</feature>
<organism evidence="4 5">
    <name type="scientific">Schizophyllum amplum</name>
    <dbReference type="NCBI Taxonomy" id="97359"/>
    <lineage>
        <taxon>Eukaryota</taxon>
        <taxon>Fungi</taxon>
        <taxon>Dikarya</taxon>
        <taxon>Basidiomycota</taxon>
        <taxon>Agaricomycotina</taxon>
        <taxon>Agaricomycetes</taxon>
        <taxon>Agaricomycetidae</taxon>
        <taxon>Agaricales</taxon>
        <taxon>Schizophyllaceae</taxon>
        <taxon>Schizophyllum</taxon>
    </lineage>
</organism>
<gene>
    <name evidence="4" type="ORF">BD626DRAFT_582839</name>
</gene>
<accession>A0A550CK03</accession>
<comment type="caution">
    <text evidence="4">The sequence shown here is derived from an EMBL/GenBank/DDBJ whole genome shotgun (WGS) entry which is preliminary data.</text>
</comment>
<dbReference type="InterPro" id="IPR027842">
    <property type="entry name" value="HAM1-like_C"/>
</dbReference>
<protein>
    <submittedName>
        <fullName evidence="4">Uncharacterized protein</fullName>
    </submittedName>
</protein>
<dbReference type="InterPro" id="IPR045967">
    <property type="entry name" value="HAM1-like_N"/>
</dbReference>
<proteinExistence type="predicted"/>
<dbReference type="Pfam" id="PF14613">
    <property type="entry name" value="HAM1_C"/>
    <property type="match status" value="1"/>
</dbReference>
<dbReference type="PANTHER" id="PTHR31138">
    <property type="entry name" value="CHROMOSOME 19, WHOLE GENOME SHOTGUN SEQUENCE"/>
    <property type="match status" value="1"/>
</dbReference>
<evidence type="ECO:0000313" key="5">
    <source>
        <dbReference type="Proteomes" id="UP000320762"/>
    </source>
</evidence>